<proteinExistence type="inferred from homology"/>
<dbReference type="InterPro" id="IPR013786">
    <property type="entry name" value="AcylCoA_DH/ox_N"/>
</dbReference>
<feature type="domain" description="Acyl-CoA dehydrogenase/oxidase C-terminal" evidence="6">
    <location>
        <begin position="346"/>
        <end position="463"/>
    </location>
</feature>
<dbReference type="EMBL" id="CAACVG010011785">
    <property type="protein sequence ID" value="VEN58835.1"/>
    <property type="molecule type" value="Genomic_DNA"/>
</dbReference>
<dbReference type="Pfam" id="PF02770">
    <property type="entry name" value="Acyl-CoA_dh_M"/>
    <property type="match status" value="1"/>
</dbReference>
<keyword evidence="10" id="KW-1185">Reference proteome</keyword>
<evidence type="ECO:0000313" key="10">
    <source>
        <dbReference type="Proteomes" id="UP000410492"/>
    </source>
</evidence>
<feature type="domain" description="Acyl-CoA dehydrogenase/oxidase N-terminal" evidence="8">
    <location>
        <begin position="143"/>
        <end position="220"/>
    </location>
</feature>
<dbReference type="GO" id="GO:0050660">
    <property type="term" value="F:flavin adenine dinucleotide binding"/>
    <property type="evidence" value="ECO:0007669"/>
    <property type="project" value="InterPro"/>
</dbReference>
<keyword evidence="5" id="KW-0560">Oxidoreductase</keyword>
<evidence type="ECO:0008006" key="11">
    <source>
        <dbReference type="Google" id="ProtNLM"/>
    </source>
</evidence>
<dbReference type="GO" id="GO:0003995">
    <property type="term" value="F:acyl-CoA dehydrogenase activity"/>
    <property type="evidence" value="ECO:0007669"/>
    <property type="project" value="TreeGrafter"/>
</dbReference>
<dbReference type="Gene3D" id="1.20.140.10">
    <property type="entry name" value="Butyryl-CoA Dehydrogenase, subunit A, domain 3"/>
    <property type="match status" value="2"/>
</dbReference>
<evidence type="ECO:0000256" key="3">
    <source>
        <dbReference type="ARBA" id="ARBA00022630"/>
    </source>
</evidence>
<evidence type="ECO:0000259" key="7">
    <source>
        <dbReference type="Pfam" id="PF02770"/>
    </source>
</evidence>
<keyword evidence="3 5" id="KW-0285">Flavoprotein</keyword>
<evidence type="ECO:0000259" key="6">
    <source>
        <dbReference type="Pfam" id="PF00441"/>
    </source>
</evidence>
<dbReference type="InterPro" id="IPR046373">
    <property type="entry name" value="Acyl-CoA_Oxase/DH_mid-dom_sf"/>
</dbReference>
<dbReference type="PANTHER" id="PTHR43884">
    <property type="entry name" value="ACYL-COA DEHYDROGENASE"/>
    <property type="match status" value="1"/>
</dbReference>
<dbReference type="Proteomes" id="UP000410492">
    <property type="component" value="Unassembled WGS sequence"/>
</dbReference>
<dbReference type="SUPFAM" id="SSF56645">
    <property type="entry name" value="Acyl-CoA dehydrogenase NM domain-like"/>
    <property type="match status" value="1"/>
</dbReference>
<dbReference type="PANTHER" id="PTHR43884:SF9">
    <property type="entry name" value="COMPLEX I ASSEMBLY FACTOR ACAD9, MITOCHONDRIAL"/>
    <property type="match status" value="1"/>
</dbReference>
<dbReference type="InterPro" id="IPR037069">
    <property type="entry name" value="AcylCoA_DH/ox_N_sf"/>
</dbReference>
<evidence type="ECO:0000256" key="5">
    <source>
        <dbReference type="RuleBase" id="RU362125"/>
    </source>
</evidence>
<dbReference type="AlphaFoldDB" id="A0A653DF47"/>
<sequence length="591" mass="66685">MLWITEVRLGSEKYKRKNTKNMYNFRLKSLTKLLQGKTAIHSISLNKYTTSTQPVVTSPQNDYEKQLKDFNTLKNITRKPRAKKPQRPPFMKSVLIGEFDTEILAYPELERKDEVDSLQAEAKAVKELLSQTHMVNCTSLGDKHFRQNLADHKVLGLQASQYMDGRQCGVTESMRFLEALSEHSLRSSIITHEQLGVQTLLKFANEQLKQKHLPKIMSGESLVAMCSCESKVADLSEFHTKAELSSDGKSWTLNGEKTMVINGMSADTLIVFAVTKTVQFGLERDVKLTVFLVDKHSPGISVLRDNYQTVETCTVKFENVSVPNENIVGEPNKGEDILNGIMLEYRLSIGPPCIALTKKILNSLSNEIIRKSNEDNLFHKTDAVRSIIAQITTSLYGMESATYLTTGLLDSYENQDCQLETAIVKVFCSEKLWEASTTYLDLAGAAAVSESHSANKYHREALPFITLHDTNDCLKIVIALLGLEHAGVALNEKVHKIRNPLFYSGFALKRYIMDRRNVADDPKLDLQLHEYLHPSGRKAANNLEYCVKRLQFGAEVLLSKYGPEVVNYHMDLRRFAECIIDTYILIACLGM</sequence>
<reference evidence="9 10" key="1">
    <citation type="submission" date="2019-01" db="EMBL/GenBank/DDBJ databases">
        <authorList>
            <person name="Sayadi A."/>
        </authorList>
    </citation>
    <scope>NUCLEOTIDE SEQUENCE [LARGE SCALE GENOMIC DNA]</scope>
</reference>
<feature type="domain" description="Acyl-CoA oxidase/dehydrogenase middle" evidence="7">
    <location>
        <begin position="233"/>
        <end position="320"/>
    </location>
</feature>
<dbReference type="Gene3D" id="1.10.540.10">
    <property type="entry name" value="Acyl-CoA dehydrogenase/oxidase, N-terminal domain"/>
    <property type="match status" value="1"/>
</dbReference>
<dbReference type="InterPro" id="IPR006091">
    <property type="entry name" value="Acyl-CoA_Oxase/DH_mid-dom"/>
</dbReference>
<accession>A0A653DF47</accession>
<dbReference type="OrthoDB" id="354at2759"/>
<dbReference type="InterPro" id="IPR009100">
    <property type="entry name" value="AcylCoA_DH/oxidase_NM_dom_sf"/>
</dbReference>
<dbReference type="Gene3D" id="2.40.110.10">
    <property type="entry name" value="Butyryl-CoA Dehydrogenase, subunit A, domain 2"/>
    <property type="match status" value="1"/>
</dbReference>
<gene>
    <name evidence="9" type="ORF">CALMAC_LOCUS17078</name>
</gene>
<evidence type="ECO:0000256" key="2">
    <source>
        <dbReference type="ARBA" id="ARBA00009347"/>
    </source>
</evidence>
<dbReference type="InterPro" id="IPR009075">
    <property type="entry name" value="AcylCo_DH/oxidase_C"/>
</dbReference>
<evidence type="ECO:0000256" key="4">
    <source>
        <dbReference type="ARBA" id="ARBA00022827"/>
    </source>
</evidence>
<protein>
    <recommendedName>
        <fullName evidence="11">Acyl-CoA oxidase/dehydrogenase middle domain-containing protein</fullName>
    </recommendedName>
</protein>
<comment type="cofactor">
    <cofactor evidence="1 5">
        <name>FAD</name>
        <dbReference type="ChEBI" id="CHEBI:57692"/>
    </cofactor>
</comment>
<keyword evidence="4 5" id="KW-0274">FAD</keyword>
<organism evidence="9 10">
    <name type="scientific">Callosobruchus maculatus</name>
    <name type="common">Southern cowpea weevil</name>
    <name type="synonym">Pulse bruchid</name>
    <dbReference type="NCBI Taxonomy" id="64391"/>
    <lineage>
        <taxon>Eukaryota</taxon>
        <taxon>Metazoa</taxon>
        <taxon>Ecdysozoa</taxon>
        <taxon>Arthropoda</taxon>
        <taxon>Hexapoda</taxon>
        <taxon>Insecta</taxon>
        <taxon>Pterygota</taxon>
        <taxon>Neoptera</taxon>
        <taxon>Endopterygota</taxon>
        <taxon>Coleoptera</taxon>
        <taxon>Polyphaga</taxon>
        <taxon>Cucujiformia</taxon>
        <taxon>Chrysomeloidea</taxon>
        <taxon>Chrysomelidae</taxon>
        <taxon>Bruchinae</taxon>
        <taxon>Bruchini</taxon>
        <taxon>Callosobruchus</taxon>
    </lineage>
</organism>
<dbReference type="Pfam" id="PF00441">
    <property type="entry name" value="Acyl-CoA_dh_1"/>
    <property type="match status" value="1"/>
</dbReference>
<evidence type="ECO:0000313" key="9">
    <source>
        <dbReference type="EMBL" id="VEN58835.1"/>
    </source>
</evidence>
<name>A0A653DF47_CALMS</name>
<evidence type="ECO:0000259" key="8">
    <source>
        <dbReference type="Pfam" id="PF02771"/>
    </source>
</evidence>
<evidence type="ECO:0000256" key="1">
    <source>
        <dbReference type="ARBA" id="ARBA00001974"/>
    </source>
</evidence>
<comment type="similarity">
    <text evidence="2 5">Belongs to the acyl-CoA dehydrogenase family.</text>
</comment>
<dbReference type="Pfam" id="PF02771">
    <property type="entry name" value="Acyl-CoA_dh_N"/>
    <property type="match status" value="1"/>
</dbReference>
<dbReference type="InterPro" id="IPR036250">
    <property type="entry name" value="AcylCo_DH-like_C"/>
</dbReference>
<dbReference type="SUPFAM" id="SSF47203">
    <property type="entry name" value="Acyl-CoA dehydrogenase C-terminal domain-like"/>
    <property type="match status" value="1"/>
</dbReference>